<dbReference type="AlphaFoldDB" id="A0A1B8GNV0"/>
<feature type="compositionally biased region" description="Polar residues" evidence="3">
    <location>
        <begin position="165"/>
        <end position="178"/>
    </location>
</feature>
<dbReference type="GeneID" id="28837776"/>
<dbReference type="SMART" id="SM00906">
    <property type="entry name" value="Fungal_trans"/>
    <property type="match status" value="1"/>
</dbReference>
<feature type="region of interest" description="Disordered" evidence="3">
    <location>
        <begin position="193"/>
        <end position="213"/>
    </location>
</feature>
<evidence type="ECO:0000256" key="1">
    <source>
        <dbReference type="ARBA" id="ARBA00022723"/>
    </source>
</evidence>
<feature type="compositionally biased region" description="Basic and acidic residues" evidence="3">
    <location>
        <begin position="151"/>
        <end position="164"/>
    </location>
</feature>
<dbReference type="PANTHER" id="PTHR46910:SF17">
    <property type="entry name" value="SCFA-RELATED"/>
    <property type="match status" value="1"/>
</dbReference>
<dbReference type="Pfam" id="PF00172">
    <property type="entry name" value="Zn_clus"/>
    <property type="match status" value="1"/>
</dbReference>
<dbReference type="InterPro" id="IPR050987">
    <property type="entry name" value="AtrR-like"/>
</dbReference>
<dbReference type="SUPFAM" id="SSF57701">
    <property type="entry name" value="Zn2/Cys6 DNA-binding domain"/>
    <property type="match status" value="1"/>
</dbReference>
<evidence type="ECO:0000256" key="3">
    <source>
        <dbReference type="SAM" id="MobiDB-lite"/>
    </source>
</evidence>
<feature type="compositionally biased region" description="Low complexity" evidence="3">
    <location>
        <begin position="872"/>
        <end position="889"/>
    </location>
</feature>
<evidence type="ECO:0000313" key="6">
    <source>
        <dbReference type="Proteomes" id="UP000091956"/>
    </source>
</evidence>
<dbReference type="GO" id="GO:0008270">
    <property type="term" value="F:zinc ion binding"/>
    <property type="evidence" value="ECO:0007669"/>
    <property type="project" value="InterPro"/>
</dbReference>
<evidence type="ECO:0000259" key="4">
    <source>
        <dbReference type="PROSITE" id="PS50048"/>
    </source>
</evidence>
<dbReference type="Gene3D" id="4.10.240.10">
    <property type="entry name" value="Zn(2)-C6 fungal-type DNA-binding domain"/>
    <property type="match status" value="1"/>
</dbReference>
<keyword evidence="6" id="KW-1185">Reference proteome</keyword>
<dbReference type="GO" id="GO:0003677">
    <property type="term" value="F:DNA binding"/>
    <property type="evidence" value="ECO:0007669"/>
    <property type="project" value="InterPro"/>
</dbReference>
<keyword evidence="1" id="KW-0479">Metal-binding</keyword>
<feature type="compositionally biased region" description="Basic and acidic residues" evidence="3">
    <location>
        <begin position="890"/>
        <end position="899"/>
    </location>
</feature>
<sequence length="938" mass="104046">MAGRARSASKVGKACDRCRKQKLKCDVERPCTLCARSGIECTSNSTHGSKPLGLGRGRIARTKSHPNRRSLIANYEIPLSREMNNETPSPRLVTTSATSDAPSEATSDTDGPMTEEALPHERGSADCNVESRPQDYQHRRGGLQPTTSPRSQDDTPRLSSRHSEAPTTRNGFTGDSSTIGLTREVFDFNDSQHHSLTSALPGGASQPSPDNVGFQESITETAELPPAVVVEALLDTYFDAVHWFMFILHESSFREQARRFMEKASSDRTAEDAEFTTLLMMVLAYGAQYAAKNPNWKFRALIEKHSINLHTLTQSMIQHVRSRLFDSLERCQVEVVQICVLLGTFYIYHGKPNLSWPILGLAVKCSYALAMHREVDWRGSNIALQTRKRAWAHTFISDTFAAAIYGRPSTIDRAFCDISFPDECDDSQIPMPLRRCVERLNDGKPISRHTFHTEKYRLYDMKAQIVNKIYTLRGRRGVSTAKGIVKLVNTIRGLDKLLRNWYDSLPTFLKYAEWKDMQGDPFDGLQGSEAAIPASQETLKRHMILQVITLQVSYDNILILLHRPLLEYKMSSHKEGSSPEVASDDPFAYSFNTCMDAAMRISRTPAHKFEYDMPFALMCMHMFTAGVILCIPATMSPFSYLAHNAKAGVVRIIQMQKSLSSHTPIAVQSHTILEELMKVAIKRELDMMLQPTEHQQSRNNYEESMGFNSRHMFATGESTPILSPSGGRLLGDVTSRNGQLYTNQTLPYGQRPSGESRLTPGAMGENNSSLELEAGPPETATYSVPGSTNTNDLPLLHPTYEGSTSAISCDGVDYSQNYSDLGAELDDGFNNAFGALEKVMYDFAPLERLDPAWMHSMATSDLQHPTEHRPQDGLSGPADASSAGLPAAAELREASEESRASQLAFHGGAASARNIGATSLHNFTEPGPPWLWGLNRIT</sequence>
<evidence type="ECO:0000256" key="2">
    <source>
        <dbReference type="ARBA" id="ARBA00023242"/>
    </source>
</evidence>
<keyword evidence="2" id="KW-0539">Nucleus</keyword>
<organism evidence="5 6">
    <name type="scientific">Pseudogymnoascus verrucosus</name>
    <dbReference type="NCBI Taxonomy" id="342668"/>
    <lineage>
        <taxon>Eukaryota</taxon>
        <taxon>Fungi</taxon>
        <taxon>Dikarya</taxon>
        <taxon>Ascomycota</taxon>
        <taxon>Pezizomycotina</taxon>
        <taxon>Leotiomycetes</taxon>
        <taxon>Thelebolales</taxon>
        <taxon>Thelebolaceae</taxon>
        <taxon>Pseudogymnoascus</taxon>
    </lineage>
</organism>
<evidence type="ECO:0000313" key="5">
    <source>
        <dbReference type="EMBL" id="OBT97478.2"/>
    </source>
</evidence>
<dbReference type="Proteomes" id="UP000091956">
    <property type="component" value="Unassembled WGS sequence"/>
</dbReference>
<gene>
    <name evidence="5" type="ORF">VE01_04390</name>
</gene>
<dbReference type="GO" id="GO:0000981">
    <property type="term" value="F:DNA-binding transcription factor activity, RNA polymerase II-specific"/>
    <property type="evidence" value="ECO:0007669"/>
    <property type="project" value="InterPro"/>
</dbReference>
<dbReference type="PROSITE" id="PS50048">
    <property type="entry name" value="ZN2_CY6_FUNGAL_2"/>
    <property type="match status" value="1"/>
</dbReference>
<dbReference type="PROSITE" id="PS00463">
    <property type="entry name" value="ZN2_CY6_FUNGAL_1"/>
    <property type="match status" value="1"/>
</dbReference>
<feature type="domain" description="Zn(2)-C6 fungal-type" evidence="4">
    <location>
        <begin position="14"/>
        <end position="43"/>
    </location>
</feature>
<dbReference type="CDD" id="cd00067">
    <property type="entry name" value="GAL4"/>
    <property type="match status" value="1"/>
</dbReference>
<dbReference type="GO" id="GO:0006351">
    <property type="term" value="P:DNA-templated transcription"/>
    <property type="evidence" value="ECO:0007669"/>
    <property type="project" value="InterPro"/>
</dbReference>
<dbReference type="InterPro" id="IPR007219">
    <property type="entry name" value="XnlR_reg_dom"/>
</dbReference>
<protein>
    <recommendedName>
        <fullName evidence="4">Zn(2)-C6 fungal-type domain-containing protein</fullName>
    </recommendedName>
</protein>
<dbReference type="CDD" id="cd12148">
    <property type="entry name" value="fungal_TF_MHR"/>
    <property type="match status" value="1"/>
</dbReference>
<dbReference type="RefSeq" id="XP_018131211.2">
    <property type="nucleotide sequence ID" value="XM_018273864.2"/>
</dbReference>
<feature type="region of interest" description="Disordered" evidence="3">
    <location>
        <begin position="742"/>
        <end position="769"/>
    </location>
</feature>
<dbReference type="EMBL" id="KV460222">
    <property type="protein sequence ID" value="OBT97478.2"/>
    <property type="molecule type" value="Genomic_DNA"/>
</dbReference>
<dbReference type="PANTHER" id="PTHR46910">
    <property type="entry name" value="TRANSCRIPTION FACTOR PDR1"/>
    <property type="match status" value="1"/>
</dbReference>
<dbReference type="SMART" id="SM00066">
    <property type="entry name" value="GAL4"/>
    <property type="match status" value="1"/>
</dbReference>
<feature type="compositionally biased region" description="Polar residues" evidence="3">
    <location>
        <begin position="85"/>
        <end position="109"/>
    </location>
</feature>
<dbReference type="InterPro" id="IPR036864">
    <property type="entry name" value="Zn2-C6_fun-type_DNA-bd_sf"/>
</dbReference>
<feature type="region of interest" description="Disordered" evidence="3">
    <location>
        <begin position="861"/>
        <end position="905"/>
    </location>
</feature>
<accession>A0A1B8GNV0</accession>
<reference evidence="6" key="2">
    <citation type="journal article" date="2018" name="Nat. Commun.">
        <title>Extreme sensitivity to ultraviolet light in the fungal pathogen causing white-nose syndrome of bats.</title>
        <authorList>
            <person name="Palmer J.M."/>
            <person name="Drees K.P."/>
            <person name="Foster J.T."/>
            <person name="Lindner D.L."/>
        </authorList>
    </citation>
    <scope>NUCLEOTIDE SEQUENCE [LARGE SCALE GENOMIC DNA]</scope>
    <source>
        <strain evidence="6">UAMH 10579</strain>
    </source>
</reference>
<feature type="compositionally biased region" description="Basic residues" evidence="3">
    <location>
        <begin position="58"/>
        <end position="68"/>
    </location>
</feature>
<dbReference type="Pfam" id="PF04082">
    <property type="entry name" value="Fungal_trans"/>
    <property type="match status" value="1"/>
</dbReference>
<reference evidence="5 6" key="1">
    <citation type="submission" date="2016-03" db="EMBL/GenBank/DDBJ databases">
        <title>Comparative genomics of Pseudogymnoascus destructans, the fungus causing white-nose syndrome of bats.</title>
        <authorList>
            <person name="Palmer J.M."/>
            <person name="Drees K.P."/>
            <person name="Foster J.T."/>
            <person name="Lindner D.L."/>
        </authorList>
    </citation>
    <scope>NUCLEOTIDE SEQUENCE [LARGE SCALE GENOMIC DNA]</scope>
    <source>
        <strain evidence="5 6">UAMH 10579</strain>
    </source>
</reference>
<feature type="region of interest" description="Disordered" evidence="3">
    <location>
        <begin position="45"/>
        <end position="178"/>
    </location>
</feature>
<dbReference type="InterPro" id="IPR001138">
    <property type="entry name" value="Zn2Cys6_DnaBD"/>
</dbReference>
<proteinExistence type="predicted"/>
<dbReference type="STRING" id="342668.A0A1B8GNV0"/>
<name>A0A1B8GNV0_9PEZI</name>